<name>A0ABR1VI27_9PEZI</name>
<feature type="compositionally biased region" description="Basic and acidic residues" evidence="6">
    <location>
        <begin position="51"/>
        <end position="69"/>
    </location>
</feature>
<accession>A0ABR1VI27</accession>
<keyword evidence="5" id="KW-0539">Nucleus</keyword>
<evidence type="ECO:0000256" key="2">
    <source>
        <dbReference type="ARBA" id="ARBA00022723"/>
    </source>
</evidence>
<evidence type="ECO:0000259" key="7">
    <source>
        <dbReference type="Pfam" id="PF04082"/>
    </source>
</evidence>
<organism evidence="8 9">
    <name type="scientific">Apiospora hydei</name>
    <dbReference type="NCBI Taxonomy" id="1337664"/>
    <lineage>
        <taxon>Eukaryota</taxon>
        <taxon>Fungi</taxon>
        <taxon>Dikarya</taxon>
        <taxon>Ascomycota</taxon>
        <taxon>Pezizomycotina</taxon>
        <taxon>Sordariomycetes</taxon>
        <taxon>Xylariomycetidae</taxon>
        <taxon>Amphisphaeriales</taxon>
        <taxon>Apiosporaceae</taxon>
        <taxon>Apiospora</taxon>
    </lineage>
</organism>
<feature type="compositionally biased region" description="Polar residues" evidence="6">
    <location>
        <begin position="80"/>
        <end position="90"/>
    </location>
</feature>
<evidence type="ECO:0000256" key="4">
    <source>
        <dbReference type="ARBA" id="ARBA00023163"/>
    </source>
</evidence>
<dbReference type="GeneID" id="92048463"/>
<gene>
    <name evidence="8" type="ORF">PG997_011088</name>
</gene>
<keyword evidence="3" id="KW-0805">Transcription regulation</keyword>
<evidence type="ECO:0000256" key="1">
    <source>
        <dbReference type="ARBA" id="ARBA00004123"/>
    </source>
</evidence>
<dbReference type="Pfam" id="PF04082">
    <property type="entry name" value="Fungal_trans"/>
    <property type="match status" value="1"/>
</dbReference>
<proteinExistence type="predicted"/>
<dbReference type="PANTHER" id="PTHR47338">
    <property type="entry name" value="ZN(II)2CYS6 TRANSCRIPTION FACTOR (EUROFUNG)-RELATED"/>
    <property type="match status" value="1"/>
</dbReference>
<feature type="region of interest" description="Disordered" evidence="6">
    <location>
        <begin position="43"/>
        <end position="90"/>
    </location>
</feature>
<feature type="region of interest" description="Disordered" evidence="6">
    <location>
        <begin position="635"/>
        <end position="680"/>
    </location>
</feature>
<dbReference type="RefSeq" id="XP_066664693.1">
    <property type="nucleotide sequence ID" value="XM_066815403.1"/>
</dbReference>
<keyword evidence="4" id="KW-0804">Transcription</keyword>
<dbReference type="PANTHER" id="PTHR47338:SF5">
    <property type="entry name" value="ZN(II)2CYS6 TRANSCRIPTION FACTOR (EUROFUNG)"/>
    <property type="match status" value="1"/>
</dbReference>
<evidence type="ECO:0000256" key="5">
    <source>
        <dbReference type="ARBA" id="ARBA00023242"/>
    </source>
</evidence>
<dbReference type="CDD" id="cd12148">
    <property type="entry name" value="fungal_TF_MHR"/>
    <property type="match status" value="1"/>
</dbReference>
<comment type="caution">
    <text evidence="8">The sequence shown here is derived from an EMBL/GenBank/DDBJ whole genome shotgun (WGS) entry which is preliminary data.</text>
</comment>
<reference evidence="8 9" key="1">
    <citation type="submission" date="2023-01" db="EMBL/GenBank/DDBJ databases">
        <title>Analysis of 21 Apiospora genomes using comparative genomics revels a genus with tremendous synthesis potential of carbohydrate active enzymes and secondary metabolites.</title>
        <authorList>
            <person name="Sorensen T."/>
        </authorList>
    </citation>
    <scope>NUCLEOTIDE SEQUENCE [LARGE SCALE GENOMIC DNA]</scope>
    <source>
        <strain evidence="8 9">CBS 114990</strain>
    </source>
</reference>
<dbReference type="InterPro" id="IPR007219">
    <property type="entry name" value="XnlR_reg_dom"/>
</dbReference>
<dbReference type="Proteomes" id="UP001433268">
    <property type="component" value="Unassembled WGS sequence"/>
</dbReference>
<protein>
    <recommendedName>
        <fullName evidence="7">Xylanolytic transcriptional activator regulatory domain-containing protein</fullName>
    </recommendedName>
</protein>
<keyword evidence="9" id="KW-1185">Reference proteome</keyword>
<evidence type="ECO:0000256" key="3">
    <source>
        <dbReference type="ARBA" id="ARBA00023015"/>
    </source>
</evidence>
<evidence type="ECO:0000256" key="6">
    <source>
        <dbReference type="SAM" id="MobiDB-lite"/>
    </source>
</evidence>
<sequence>MRHGSNTGYQTFHCFSVPHACFHTGFHFKCAYQKKGTHSLSKVSFYPGRGESTEDRQFRHPRQRADRKPNGKPPRVNKENAVSPSLTTSSNTLDWDGDELALLADVETVKEGVRAFTQHFFQLGFIATEDFLLQVEREPGKIGAFLLVSILSISARFNRNYEAAQKVVQSYLDCAEKLALRELYQQPITLERCQAFFLLSIAQHGMGDTSRSNINMGIAISMATEMRLHREETFKLITEDSTRESRIRAESARRTLDNLHSGPYKPVLLAAGDITTLLPCDEDEFRCGEFQVKPRAALVGTPPADLNPTLTTLKSRSLFATLIQTHHIWGTVARRAVANKKSSYPNDTGSDYAKIATQLAEFEGNLPKNQVYDDLFLAGYRKKNEDLAYLSACATLRLSNIVLRKAYLGGYSMIRSLKGHRSGLGVHILHTITNELFDNVYRLYRQICAQFDDSDRPLEEMVGSQMAVSEASSHRHSNLELTRSRRSVFTVAACSYRTSSSTPGVSIRSTSFSYQFTKRLIVYQNSESKKDEPPKMMYDRIIGILEEAQAIWPLASSWLTGLKSWMGGPDTGGVYEGVFMADGKNPLPHAFLHPPVSTPADKMTGLLSPSFVHGRVEPKQHIVPVVHTEPAILPPLQSSQSISGEPPSLPPPPLLDYTSPTQQQQSPTQYHHPQYNSYSSQMPDYVKHEHQQQQQQYEGMYALHHGQHNAGTSTAQIPPQVANTYDQNQAFIPDFNNFMSTTNDGFNLQLQQLMGVHWNAPDATVPLCNQHHLTDMSTQPPA</sequence>
<dbReference type="InterPro" id="IPR050815">
    <property type="entry name" value="TF_fung"/>
</dbReference>
<feature type="compositionally biased region" description="Low complexity" evidence="6">
    <location>
        <begin position="655"/>
        <end position="675"/>
    </location>
</feature>
<feature type="domain" description="Xylanolytic transcriptional activator regulatory" evidence="7">
    <location>
        <begin position="144"/>
        <end position="285"/>
    </location>
</feature>
<keyword evidence="2" id="KW-0479">Metal-binding</keyword>
<evidence type="ECO:0000313" key="9">
    <source>
        <dbReference type="Proteomes" id="UP001433268"/>
    </source>
</evidence>
<comment type="subcellular location">
    <subcellularLocation>
        <location evidence="1">Nucleus</location>
    </subcellularLocation>
</comment>
<evidence type="ECO:0000313" key="8">
    <source>
        <dbReference type="EMBL" id="KAK8070885.1"/>
    </source>
</evidence>
<dbReference type="EMBL" id="JAQQWN010000008">
    <property type="protein sequence ID" value="KAK8070885.1"/>
    <property type="molecule type" value="Genomic_DNA"/>
</dbReference>